<dbReference type="InterPro" id="IPR029062">
    <property type="entry name" value="Class_I_gatase-like"/>
</dbReference>
<reference evidence="2 3" key="1">
    <citation type="submission" date="2016-10" db="EMBL/GenBank/DDBJ databases">
        <authorList>
            <person name="de Groot N.N."/>
        </authorList>
    </citation>
    <scope>NUCLEOTIDE SEQUENCE [LARGE SCALE GENOMIC DNA]</scope>
    <source>
        <strain evidence="2 3">IBRC-M10418</strain>
    </source>
</reference>
<evidence type="ECO:0000313" key="2">
    <source>
        <dbReference type="EMBL" id="SEH43054.1"/>
    </source>
</evidence>
<dbReference type="RefSeq" id="WP_092815037.1">
    <property type="nucleotide sequence ID" value="NZ_FNWU01000001.1"/>
</dbReference>
<dbReference type="InterPro" id="IPR017926">
    <property type="entry name" value="GATASE"/>
</dbReference>
<dbReference type="EMBL" id="FNWU01000001">
    <property type="protein sequence ID" value="SEH43054.1"/>
    <property type="molecule type" value="Genomic_DNA"/>
</dbReference>
<dbReference type="CDD" id="cd01741">
    <property type="entry name" value="GATase1_1"/>
    <property type="match status" value="1"/>
</dbReference>
<evidence type="ECO:0000259" key="1">
    <source>
        <dbReference type="Pfam" id="PF00117"/>
    </source>
</evidence>
<dbReference type="PROSITE" id="PS51273">
    <property type="entry name" value="GATASE_TYPE_1"/>
    <property type="match status" value="1"/>
</dbReference>
<protein>
    <submittedName>
        <fullName evidence="2">GMP synthase (Glutamine-hydrolysing)</fullName>
    </submittedName>
</protein>
<accession>A0A1H6I9S9</accession>
<dbReference type="PANTHER" id="PTHR42695:SF5">
    <property type="entry name" value="GLUTAMINE AMIDOTRANSFERASE YLR126C-RELATED"/>
    <property type="match status" value="1"/>
</dbReference>
<feature type="domain" description="Glutamine amidotransferase" evidence="1">
    <location>
        <begin position="34"/>
        <end position="179"/>
    </location>
</feature>
<dbReference type="AlphaFoldDB" id="A0A1H6I9S9"/>
<sequence>MILVLDDEVQPEYRYLGTEIAAFTPDSEYHVYAEDPETPPLSRFDGVIVSGSTASVYEDGYDWFDDQRSLVETCREESIPLLGVCFGHQLINDAFGGEVIEDRRRATFVEMTTLDADDPILAGVNPVVPVLHSDLVVEPGEGMEPIAETDYNNHFCTRHVDAPIWTVQFHPEFTERVRDRPSDWSDGDHSFGECNATAVLENFAAYCRDR</sequence>
<dbReference type="SUPFAM" id="SSF52317">
    <property type="entry name" value="Class I glutamine amidotransferase-like"/>
    <property type="match status" value="1"/>
</dbReference>
<dbReference type="Pfam" id="PF00117">
    <property type="entry name" value="GATase"/>
    <property type="match status" value="1"/>
</dbReference>
<gene>
    <name evidence="2" type="ORF">SAMN05192561_101980</name>
</gene>
<dbReference type="STRING" id="1267564.SAMN05192561_101980"/>
<dbReference type="Gene3D" id="3.40.50.880">
    <property type="match status" value="1"/>
</dbReference>
<organism evidence="2 3">
    <name type="scientific">Halopenitus malekzadehii</name>
    <dbReference type="NCBI Taxonomy" id="1267564"/>
    <lineage>
        <taxon>Archaea</taxon>
        <taxon>Methanobacteriati</taxon>
        <taxon>Methanobacteriota</taxon>
        <taxon>Stenosarchaea group</taxon>
        <taxon>Halobacteria</taxon>
        <taxon>Halobacteriales</taxon>
        <taxon>Haloferacaceae</taxon>
        <taxon>Halopenitus</taxon>
    </lineage>
</organism>
<proteinExistence type="predicted"/>
<name>A0A1H6I9S9_9EURY</name>
<keyword evidence="3" id="KW-1185">Reference proteome</keyword>
<dbReference type="Proteomes" id="UP000199215">
    <property type="component" value="Unassembled WGS sequence"/>
</dbReference>
<dbReference type="PANTHER" id="PTHR42695">
    <property type="entry name" value="GLUTAMINE AMIDOTRANSFERASE YLR126C-RELATED"/>
    <property type="match status" value="1"/>
</dbReference>
<dbReference type="GO" id="GO:0005829">
    <property type="term" value="C:cytosol"/>
    <property type="evidence" value="ECO:0007669"/>
    <property type="project" value="TreeGrafter"/>
</dbReference>
<dbReference type="OrthoDB" id="3321at2157"/>
<evidence type="ECO:0000313" key="3">
    <source>
        <dbReference type="Proteomes" id="UP000199215"/>
    </source>
</evidence>
<dbReference type="InterPro" id="IPR044992">
    <property type="entry name" value="ChyE-like"/>
</dbReference>